<dbReference type="PANTHER" id="PTHR46796:SF12">
    <property type="entry name" value="HTH-TYPE DNA-BINDING TRANSCRIPTIONAL ACTIVATOR EUTR"/>
    <property type="match status" value="1"/>
</dbReference>
<name>A0A7W6E857_9HYPH</name>
<dbReference type="SMART" id="SM00342">
    <property type="entry name" value="HTH_ARAC"/>
    <property type="match status" value="1"/>
</dbReference>
<protein>
    <submittedName>
        <fullName evidence="5">AraC-like DNA-binding protein</fullName>
    </submittedName>
</protein>
<evidence type="ECO:0000256" key="3">
    <source>
        <dbReference type="ARBA" id="ARBA00023163"/>
    </source>
</evidence>
<dbReference type="InterPro" id="IPR035418">
    <property type="entry name" value="AraC-bd_2"/>
</dbReference>
<dbReference type="PANTHER" id="PTHR46796">
    <property type="entry name" value="HTH-TYPE TRANSCRIPTIONAL ACTIVATOR RHAS-RELATED"/>
    <property type="match status" value="1"/>
</dbReference>
<dbReference type="PROSITE" id="PS01124">
    <property type="entry name" value="HTH_ARAC_FAMILY_2"/>
    <property type="match status" value="1"/>
</dbReference>
<keyword evidence="2 5" id="KW-0238">DNA-binding</keyword>
<keyword evidence="6" id="KW-1185">Reference proteome</keyword>
<feature type="domain" description="HTH araC/xylS-type" evidence="4">
    <location>
        <begin position="232"/>
        <end position="332"/>
    </location>
</feature>
<dbReference type="PRINTS" id="PR00032">
    <property type="entry name" value="HTHARAC"/>
</dbReference>
<keyword evidence="3" id="KW-0804">Transcription</keyword>
<comment type="caution">
    <text evidence="5">The sequence shown here is derived from an EMBL/GenBank/DDBJ whole genome shotgun (WGS) entry which is preliminary data.</text>
</comment>
<evidence type="ECO:0000313" key="5">
    <source>
        <dbReference type="EMBL" id="MBB3996502.1"/>
    </source>
</evidence>
<dbReference type="EMBL" id="JACIEK010000001">
    <property type="protein sequence ID" value="MBB3996502.1"/>
    <property type="molecule type" value="Genomic_DNA"/>
</dbReference>
<dbReference type="Proteomes" id="UP000542776">
    <property type="component" value="Unassembled WGS sequence"/>
</dbReference>
<dbReference type="InterPro" id="IPR009057">
    <property type="entry name" value="Homeodomain-like_sf"/>
</dbReference>
<dbReference type="InterPro" id="IPR020449">
    <property type="entry name" value="Tscrpt_reg_AraC-type_HTH"/>
</dbReference>
<dbReference type="Gene3D" id="1.10.10.60">
    <property type="entry name" value="Homeodomain-like"/>
    <property type="match status" value="1"/>
</dbReference>
<dbReference type="Pfam" id="PF12833">
    <property type="entry name" value="HTH_18"/>
    <property type="match status" value="1"/>
</dbReference>
<proteinExistence type="predicted"/>
<dbReference type="InterPro" id="IPR050204">
    <property type="entry name" value="AraC_XylS_family_regulators"/>
</dbReference>
<dbReference type="RefSeq" id="WP_183197188.1">
    <property type="nucleotide sequence ID" value="NZ_JACIEK010000001.1"/>
</dbReference>
<keyword evidence="1" id="KW-0805">Transcription regulation</keyword>
<dbReference type="SUPFAM" id="SSF46689">
    <property type="entry name" value="Homeodomain-like"/>
    <property type="match status" value="2"/>
</dbReference>
<dbReference type="GO" id="GO:0043565">
    <property type="term" value="F:sequence-specific DNA binding"/>
    <property type="evidence" value="ECO:0007669"/>
    <property type="project" value="InterPro"/>
</dbReference>
<dbReference type="InterPro" id="IPR018060">
    <property type="entry name" value="HTH_AraC"/>
</dbReference>
<evidence type="ECO:0000313" key="6">
    <source>
        <dbReference type="Proteomes" id="UP000542776"/>
    </source>
</evidence>
<accession>A0A7W6E857</accession>
<evidence type="ECO:0000256" key="2">
    <source>
        <dbReference type="ARBA" id="ARBA00023125"/>
    </source>
</evidence>
<sequence>MQTIPQSVSRFDPSWKALSAAGGSLRHLTVRDAFDLERLNAAGYPIHLSPPDRGGITFESLAVRRGPLSVFDMRSGSGFRAAGGCEGDAYSFSLTRSGTSVRSFDKRDVRSRIGTISISRCSELTRLDTSPQFRTTGILIEGDFLARQARLLGSGENFGTPAFEPVVDRSDRAAATLARSLECLHERMMTGAGLAMLDDPLMQELLCQQILHLWPRTPLCGPALPASAPMVRRARDYVEAHLAEPFTVSDVAIAAGTSVRALQSAFRRNVGLSPVAYILNQRLERAHAQLKQQADVRPVSQIAYQCGFLHMSDFARRYRERFGCTPSQTRQQR</sequence>
<dbReference type="GO" id="GO:0003700">
    <property type="term" value="F:DNA-binding transcription factor activity"/>
    <property type="evidence" value="ECO:0007669"/>
    <property type="project" value="InterPro"/>
</dbReference>
<reference evidence="5 6" key="1">
    <citation type="submission" date="2020-08" db="EMBL/GenBank/DDBJ databases">
        <title>Genomic Encyclopedia of Type Strains, Phase IV (KMG-IV): sequencing the most valuable type-strain genomes for metagenomic binning, comparative biology and taxonomic classification.</title>
        <authorList>
            <person name="Goeker M."/>
        </authorList>
    </citation>
    <scope>NUCLEOTIDE SEQUENCE [LARGE SCALE GENOMIC DNA]</scope>
    <source>
        <strain evidence="5 6">DSM 102238</strain>
    </source>
</reference>
<dbReference type="PROSITE" id="PS00041">
    <property type="entry name" value="HTH_ARAC_FAMILY_1"/>
    <property type="match status" value="1"/>
</dbReference>
<dbReference type="Pfam" id="PF14525">
    <property type="entry name" value="AraC_binding_2"/>
    <property type="match status" value="1"/>
</dbReference>
<evidence type="ECO:0000259" key="4">
    <source>
        <dbReference type="PROSITE" id="PS01124"/>
    </source>
</evidence>
<dbReference type="InterPro" id="IPR018062">
    <property type="entry name" value="HTH_AraC-typ_CS"/>
</dbReference>
<organism evidence="5 6">
    <name type="scientific">Aureimonas pseudogalii</name>
    <dbReference type="NCBI Taxonomy" id="1744844"/>
    <lineage>
        <taxon>Bacteria</taxon>
        <taxon>Pseudomonadati</taxon>
        <taxon>Pseudomonadota</taxon>
        <taxon>Alphaproteobacteria</taxon>
        <taxon>Hyphomicrobiales</taxon>
        <taxon>Aurantimonadaceae</taxon>
        <taxon>Aureimonas</taxon>
    </lineage>
</organism>
<dbReference type="AlphaFoldDB" id="A0A7W6E857"/>
<gene>
    <name evidence="5" type="ORF">GGR04_000323</name>
</gene>
<evidence type="ECO:0000256" key="1">
    <source>
        <dbReference type="ARBA" id="ARBA00023015"/>
    </source>
</evidence>